<name>A0A8G2DW71_9SPHN</name>
<dbReference type="AlphaFoldDB" id="A0A8G2DW71"/>
<organism evidence="1 2">
    <name type="scientific">Sphingobium cupriresistens</name>
    <dbReference type="NCBI Taxonomy" id="1132417"/>
    <lineage>
        <taxon>Bacteria</taxon>
        <taxon>Pseudomonadati</taxon>
        <taxon>Pseudomonadota</taxon>
        <taxon>Alphaproteobacteria</taxon>
        <taxon>Sphingomonadales</taxon>
        <taxon>Sphingomonadaceae</taxon>
        <taxon>Sphingobium</taxon>
    </lineage>
</organism>
<reference evidence="1 2" key="1">
    <citation type="submission" date="2019-02" db="EMBL/GenBank/DDBJ databases">
        <authorList>
            <person name="Feng G."/>
        </authorList>
    </citation>
    <scope>NUCLEOTIDE SEQUENCE [LARGE SCALE GENOMIC DNA]</scope>
    <source>
        <strain evidence="1 2">CCTCC AB 2011146</strain>
    </source>
</reference>
<dbReference type="Pfam" id="PF13450">
    <property type="entry name" value="NAD_binding_8"/>
    <property type="match status" value="1"/>
</dbReference>
<dbReference type="SUPFAM" id="SSF51905">
    <property type="entry name" value="FAD/NAD(P)-binding domain"/>
    <property type="match status" value="1"/>
</dbReference>
<dbReference type="OrthoDB" id="8671611at2"/>
<dbReference type="PANTHER" id="PTHR42877:SF5">
    <property type="entry name" value="L-ORNITHINE N(5)-MONOOXYGENASE-RELATED"/>
    <property type="match status" value="1"/>
</dbReference>
<dbReference type="Gene3D" id="3.50.50.60">
    <property type="entry name" value="FAD/NAD(P)-binding domain"/>
    <property type="match status" value="1"/>
</dbReference>
<dbReference type="InterPro" id="IPR036188">
    <property type="entry name" value="FAD/NAD-bd_sf"/>
</dbReference>
<dbReference type="PRINTS" id="PR00419">
    <property type="entry name" value="ADXRDTASE"/>
</dbReference>
<dbReference type="EMBL" id="SEOO01000075">
    <property type="protein sequence ID" value="RYM05579.1"/>
    <property type="molecule type" value="Genomic_DNA"/>
</dbReference>
<dbReference type="InterPro" id="IPR051209">
    <property type="entry name" value="FAD-bind_Monooxygenase_sf"/>
</dbReference>
<dbReference type="Proteomes" id="UP000291572">
    <property type="component" value="Unassembled WGS sequence"/>
</dbReference>
<evidence type="ECO:0000313" key="2">
    <source>
        <dbReference type="Proteomes" id="UP000291572"/>
    </source>
</evidence>
<comment type="caution">
    <text evidence="1">The sequence shown here is derived from an EMBL/GenBank/DDBJ whole genome shotgun (WGS) entry which is preliminary data.</text>
</comment>
<accession>A0A8G2DW71</accession>
<evidence type="ECO:0000313" key="1">
    <source>
        <dbReference type="EMBL" id="RYM05579.1"/>
    </source>
</evidence>
<gene>
    <name evidence="1" type="ORF">EWH12_21115</name>
</gene>
<protein>
    <submittedName>
        <fullName evidence="1">NAD(P)/FAD-dependent oxidoreductase</fullName>
    </submittedName>
</protein>
<sequence>MAVDMKKSASIAVLGAGAAGLVMGYKLKAAGFENFTIFEKDDAVGGTWKRHNYPGLCCDVHSHIYSYSFDRNPNWSSTFPRRDELLAYFSGFAV</sequence>
<dbReference type="PANTHER" id="PTHR42877">
    <property type="entry name" value="L-ORNITHINE N(5)-MONOOXYGENASE-RELATED"/>
    <property type="match status" value="1"/>
</dbReference>
<dbReference type="RefSeq" id="WP_082922042.1">
    <property type="nucleotide sequence ID" value="NZ_SEOO01000075.1"/>
</dbReference>
<proteinExistence type="predicted"/>